<comment type="subcellular location">
    <subcellularLocation>
        <location evidence="2">Cytoplasm</location>
    </subcellularLocation>
</comment>
<keyword evidence="10" id="KW-1015">Disulfide bond</keyword>
<dbReference type="GO" id="GO:0003677">
    <property type="term" value="F:DNA binding"/>
    <property type="evidence" value="ECO:0007669"/>
    <property type="project" value="UniProtKB-KW"/>
</dbReference>
<evidence type="ECO:0000256" key="2">
    <source>
        <dbReference type="ARBA" id="ARBA00004496"/>
    </source>
</evidence>
<evidence type="ECO:0000256" key="8">
    <source>
        <dbReference type="ARBA" id="ARBA00023015"/>
    </source>
</evidence>
<organism evidence="13 14">
    <name type="scientific">Mycolicibacterium bacteremicum</name>
    <name type="common">Mycobacterium bacteremicum</name>
    <dbReference type="NCBI Taxonomy" id="564198"/>
    <lineage>
        <taxon>Bacteria</taxon>
        <taxon>Bacillati</taxon>
        <taxon>Actinomycetota</taxon>
        <taxon>Actinomycetes</taxon>
        <taxon>Mycobacteriales</taxon>
        <taxon>Mycobacteriaceae</taxon>
        <taxon>Mycolicibacterium</taxon>
    </lineage>
</organism>
<accession>A0A1W9YPZ5</accession>
<keyword evidence="11" id="KW-0804">Transcription</keyword>
<dbReference type="AlphaFoldDB" id="A0A1W9YPZ5"/>
<dbReference type="Proteomes" id="UP000192366">
    <property type="component" value="Unassembled WGS sequence"/>
</dbReference>
<evidence type="ECO:0000256" key="1">
    <source>
        <dbReference type="ARBA" id="ARBA00001966"/>
    </source>
</evidence>
<evidence type="ECO:0000259" key="12">
    <source>
        <dbReference type="PROSITE" id="PS51674"/>
    </source>
</evidence>
<keyword evidence="7" id="KW-0411">Iron-sulfur</keyword>
<evidence type="ECO:0000256" key="5">
    <source>
        <dbReference type="ARBA" id="ARBA00022723"/>
    </source>
</evidence>
<keyword evidence="5" id="KW-0479">Metal-binding</keyword>
<comment type="caution">
    <text evidence="13">The sequence shown here is derived from an EMBL/GenBank/DDBJ whole genome shotgun (WGS) entry which is preliminary data.</text>
</comment>
<dbReference type="Pfam" id="PF02467">
    <property type="entry name" value="Whib"/>
    <property type="match status" value="1"/>
</dbReference>
<dbReference type="GO" id="GO:0047134">
    <property type="term" value="F:protein-disulfide reductase [NAD(P)H] activity"/>
    <property type="evidence" value="ECO:0007669"/>
    <property type="project" value="TreeGrafter"/>
</dbReference>
<dbReference type="EMBL" id="MVHJ01000033">
    <property type="protein sequence ID" value="ORA02145.1"/>
    <property type="molecule type" value="Genomic_DNA"/>
</dbReference>
<proteinExistence type="inferred from homology"/>
<keyword evidence="8" id="KW-0805">Transcription regulation</keyword>
<evidence type="ECO:0000256" key="7">
    <source>
        <dbReference type="ARBA" id="ARBA00023014"/>
    </source>
</evidence>
<dbReference type="InterPro" id="IPR034768">
    <property type="entry name" value="4FE4S_WBL"/>
</dbReference>
<dbReference type="GO" id="GO:0045892">
    <property type="term" value="P:negative regulation of DNA-templated transcription"/>
    <property type="evidence" value="ECO:0007669"/>
    <property type="project" value="TreeGrafter"/>
</dbReference>
<name>A0A1W9YPZ5_MYCBA</name>
<dbReference type="GO" id="GO:0046872">
    <property type="term" value="F:metal ion binding"/>
    <property type="evidence" value="ECO:0007669"/>
    <property type="project" value="UniProtKB-KW"/>
</dbReference>
<reference evidence="13 14" key="1">
    <citation type="submission" date="2017-02" db="EMBL/GenBank/DDBJ databases">
        <title>The new phylogeny of genus Mycobacterium.</title>
        <authorList>
            <person name="Tortoli E."/>
            <person name="Trovato A."/>
            <person name="Cirillo D.M."/>
        </authorList>
    </citation>
    <scope>NUCLEOTIDE SEQUENCE [LARGE SCALE GENOMIC DNA]</scope>
    <source>
        <strain evidence="13 14">DSM 45578</strain>
    </source>
</reference>
<evidence type="ECO:0000256" key="4">
    <source>
        <dbReference type="ARBA" id="ARBA00022485"/>
    </source>
</evidence>
<protein>
    <recommendedName>
        <fullName evidence="12">4Fe-4S Wbl-type domain-containing protein</fullName>
    </recommendedName>
</protein>
<dbReference type="STRING" id="564198.BST17_24865"/>
<evidence type="ECO:0000256" key="9">
    <source>
        <dbReference type="ARBA" id="ARBA00023125"/>
    </source>
</evidence>
<keyword evidence="4" id="KW-0004">4Fe-4S</keyword>
<dbReference type="PANTHER" id="PTHR38839:SF4">
    <property type="entry name" value="TRANSCRIPTIONAL REGULATOR WHIB"/>
    <property type="match status" value="1"/>
</dbReference>
<dbReference type="GO" id="GO:0045454">
    <property type="term" value="P:cell redox homeostasis"/>
    <property type="evidence" value="ECO:0007669"/>
    <property type="project" value="TreeGrafter"/>
</dbReference>
<gene>
    <name evidence="13" type="ORF">BST17_24865</name>
</gene>
<dbReference type="PANTHER" id="PTHR38839">
    <property type="entry name" value="TRANSCRIPTIONAL REGULATOR WHID-RELATED"/>
    <property type="match status" value="1"/>
</dbReference>
<sequence>MWFPESNGGTTLIAKQICLDCPVRIECLQEALDRGEEYGIWGALTSTERKQLRKGASARTVKVARPVLPEEHGYKGYRKGCKCKVCKAAWCDYIKEHQEAHRESKVCVVCGGDVRGHGKSRYCSKSCRNVVNAQRKRDQRRRAA</sequence>
<keyword evidence="14" id="KW-1185">Reference proteome</keyword>
<dbReference type="PROSITE" id="PS51674">
    <property type="entry name" value="4FE4S_WBL"/>
    <property type="match status" value="1"/>
</dbReference>
<evidence type="ECO:0000313" key="13">
    <source>
        <dbReference type="EMBL" id="ORA02145.1"/>
    </source>
</evidence>
<evidence type="ECO:0000256" key="10">
    <source>
        <dbReference type="ARBA" id="ARBA00023157"/>
    </source>
</evidence>
<comment type="similarity">
    <text evidence="3">Belongs to the WhiB family.</text>
</comment>
<keyword evidence="6" id="KW-0408">Iron</keyword>
<dbReference type="InterPro" id="IPR003482">
    <property type="entry name" value="Whib"/>
</dbReference>
<dbReference type="GO" id="GO:0051539">
    <property type="term" value="F:4 iron, 4 sulfur cluster binding"/>
    <property type="evidence" value="ECO:0007669"/>
    <property type="project" value="UniProtKB-KW"/>
</dbReference>
<dbReference type="GO" id="GO:0005737">
    <property type="term" value="C:cytoplasm"/>
    <property type="evidence" value="ECO:0007669"/>
    <property type="project" value="UniProtKB-SubCell"/>
</dbReference>
<feature type="domain" description="4Fe-4S Wbl-type" evidence="12">
    <location>
        <begin position="1"/>
        <end position="51"/>
    </location>
</feature>
<keyword evidence="9" id="KW-0238">DNA-binding</keyword>
<evidence type="ECO:0000256" key="11">
    <source>
        <dbReference type="ARBA" id="ARBA00023163"/>
    </source>
</evidence>
<evidence type="ECO:0000313" key="14">
    <source>
        <dbReference type="Proteomes" id="UP000192366"/>
    </source>
</evidence>
<evidence type="ECO:0000256" key="3">
    <source>
        <dbReference type="ARBA" id="ARBA00006597"/>
    </source>
</evidence>
<comment type="cofactor">
    <cofactor evidence="1">
        <name>[4Fe-4S] cluster</name>
        <dbReference type="ChEBI" id="CHEBI:49883"/>
    </cofactor>
</comment>
<evidence type="ECO:0000256" key="6">
    <source>
        <dbReference type="ARBA" id="ARBA00023004"/>
    </source>
</evidence>